<feature type="transmembrane region" description="Helical" evidence="2">
    <location>
        <begin position="225"/>
        <end position="246"/>
    </location>
</feature>
<evidence type="ECO:0000256" key="1">
    <source>
        <dbReference type="SAM" id="MobiDB-lite"/>
    </source>
</evidence>
<keyword evidence="4" id="KW-1185">Reference proteome</keyword>
<reference evidence="3 4" key="1">
    <citation type="submission" date="2018-12" db="EMBL/GenBank/DDBJ databases">
        <title>Hymenobacter gummosus sp. nov., isolated from a spring.</title>
        <authorList>
            <person name="Nie L."/>
        </authorList>
    </citation>
    <scope>NUCLEOTIDE SEQUENCE [LARGE SCALE GENOMIC DNA]</scope>
    <source>
        <strain evidence="3 4">KCTC 52166</strain>
    </source>
</reference>
<feature type="compositionally biased region" description="Pro residues" evidence="1">
    <location>
        <begin position="28"/>
        <end position="38"/>
    </location>
</feature>
<proteinExistence type="predicted"/>
<feature type="transmembrane region" description="Helical" evidence="2">
    <location>
        <begin position="283"/>
        <end position="310"/>
    </location>
</feature>
<keyword evidence="2" id="KW-0812">Transmembrane</keyword>
<dbReference type="SUPFAM" id="SSF53474">
    <property type="entry name" value="alpha/beta-Hydrolases"/>
    <property type="match status" value="1"/>
</dbReference>
<evidence type="ECO:0000313" key="3">
    <source>
        <dbReference type="EMBL" id="RTQ46811.1"/>
    </source>
</evidence>
<feature type="transmembrane region" description="Helical" evidence="2">
    <location>
        <begin position="348"/>
        <end position="368"/>
    </location>
</feature>
<keyword evidence="2" id="KW-0472">Membrane</keyword>
<feature type="region of interest" description="Disordered" evidence="1">
    <location>
        <begin position="1"/>
        <end position="41"/>
    </location>
</feature>
<dbReference type="OrthoDB" id="4058760at2"/>
<dbReference type="AlphaFoldDB" id="A0A3S0IKT2"/>
<sequence length="589" mass="65376">MPASTQSAGPALPRVAAPHTQLTSLQRPAPPPGPPNPDKPVAVFVSHGMGQQVPFETLTRVAELLQAREDLGAAPPVVGHVRLFDPDTRQETWLPRAEVELADRHGGPARRVHIYEAYWAPLTEDVIKLPEVVRFLATAGWRGLRLKNQLKWLRRWFRLDKYYRRWMFGSAREFVIPNSTPLKLLGALVLVMALVSINAILGLVIGANLLDMSKLTKMPTALVDWLTLDLLVLLVPAVLGGLGLWWSQRLTRQLGRLSRQAGRRTPRKLRRALHKRRRQRKRLNVATTAALGLAVLALLTTAGLLAYHYFSMPHVRPPGSPDPSWLLTRLGGSYDSSKDAWRPGGATVVRMLLIALVWGGTAGVSLVLRNFLVQYLGDVAIYLDSYKVDRFHRVREQVKKLAHQTACVIYGACEQPPPDAPATAPLAFAYDRIIVVGHSLGSVVAYDALNATLNLDEGLGGHLHTAGRTGGLITFGSPLDKTAYIFHTRSAPNSLRPPLTASVQPLIRDEAARKQIVWYNIYSKADPISGPLDYYDLPRPRTGQPNAEPPKDWAVRNRRDLDSSTPVAAHSQYWDNHLLAHLIRQRIFA</sequence>
<accession>A0A3S0IKT2</accession>
<comment type="caution">
    <text evidence="3">The sequence shown here is derived from an EMBL/GenBank/DDBJ whole genome shotgun (WGS) entry which is preliminary data.</text>
</comment>
<feature type="transmembrane region" description="Helical" evidence="2">
    <location>
        <begin position="184"/>
        <end position="205"/>
    </location>
</feature>
<organism evidence="3 4">
    <name type="scientific">Hymenobacter gummosus</name>
    <dbReference type="NCBI Taxonomy" id="1776032"/>
    <lineage>
        <taxon>Bacteria</taxon>
        <taxon>Pseudomonadati</taxon>
        <taxon>Bacteroidota</taxon>
        <taxon>Cytophagia</taxon>
        <taxon>Cytophagales</taxon>
        <taxon>Hymenobacteraceae</taxon>
        <taxon>Hymenobacter</taxon>
    </lineage>
</organism>
<gene>
    <name evidence="3" type="ORF">EJV47_20785</name>
</gene>
<dbReference type="RefSeq" id="WP_126695131.1">
    <property type="nucleotide sequence ID" value="NZ_RXOF01000014.1"/>
</dbReference>
<evidence type="ECO:0000256" key="2">
    <source>
        <dbReference type="SAM" id="Phobius"/>
    </source>
</evidence>
<keyword evidence="2" id="KW-1133">Transmembrane helix</keyword>
<evidence type="ECO:0000313" key="4">
    <source>
        <dbReference type="Proteomes" id="UP000282184"/>
    </source>
</evidence>
<dbReference type="InterPro" id="IPR029058">
    <property type="entry name" value="AB_hydrolase_fold"/>
</dbReference>
<dbReference type="Gene3D" id="3.40.50.1820">
    <property type="entry name" value="alpha/beta hydrolase"/>
    <property type="match status" value="1"/>
</dbReference>
<dbReference type="EMBL" id="RXOF01000014">
    <property type="protein sequence ID" value="RTQ46811.1"/>
    <property type="molecule type" value="Genomic_DNA"/>
</dbReference>
<name>A0A3S0IKT2_9BACT</name>
<protein>
    <submittedName>
        <fullName evidence="3">Uncharacterized protein</fullName>
    </submittedName>
</protein>
<dbReference type="Proteomes" id="UP000282184">
    <property type="component" value="Unassembled WGS sequence"/>
</dbReference>